<evidence type="ECO:0000256" key="2">
    <source>
        <dbReference type="ARBA" id="ARBA00010388"/>
    </source>
</evidence>
<keyword evidence="4 7" id="KW-0812">Transmembrane</keyword>
<dbReference type="Gene3D" id="1.10.287.3510">
    <property type="match status" value="1"/>
</dbReference>
<reference evidence="8" key="2">
    <citation type="submission" date="2020-09" db="EMBL/GenBank/DDBJ databases">
        <authorList>
            <person name="Sun Q."/>
            <person name="Zhou Y."/>
        </authorList>
    </citation>
    <scope>NUCLEOTIDE SEQUENCE</scope>
    <source>
        <strain evidence="8">CGMCC 4.5737</strain>
    </source>
</reference>
<feature type="transmembrane region" description="Helical" evidence="7">
    <location>
        <begin position="31"/>
        <end position="51"/>
    </location>
</feature>
<evidence type="ECO:0000256" key="5">
    <source>
        <dbReference type="ARBA" id="ARBA00022989"/>
    </source>
</evidence>
<evidence type="ECO:0008006" key="10">
    <source>
        <dbReference type="Google" id="ProtNLM"/>
    </source>
</evidence>
<evidence type="ECO:0000313" key="8">
    <source>
        <dbReference type="EMBL" id="GGM50741.1"/>
    </source>
</evidence>
<dbReference type="AlphaFoldDB" id="A0A8J3FUI1"/>
<dbReference type="Pfam" id="PF00420">
    <property type="entry name" value="Oxidored_q2"/>
    <property type="match status" value="1"/>
</dbReference>
<dbReference type="Proteomes" id="UP000637578">
    <property type="component" value="Unassembled WGS sequence"/>
</dbReference>
<dbReference type="RefSeq" id="WP_189056586.1">
    <property type="nucleotide sequence ID" value="NZ_BMMK01000008.1"/>
</dbReference>
<keyword evidence="3" id="KW-1003">Cell membrane</keyword>
<evidence type="ECO:0000256" key="6">
    <source>
        <dbReference type="ARBA" id="ARBA00023136"/>
    </source>
</evidence>
<dbReference type="NCBIfam" id="NF005929">
    <property type="entry name" value="PRK07946.1"/>
    <property type="match status" value="1"/>
</dbReference>
<feature type="transmembrane region" description="Helical" evidence="7">
    <location>
        <begin position="71"/>
        <end position="95"/>
    </location>
</feature>
<sequence length="129" mass="14001">MSYLDLTMAVAVAGLYAVGFLLLLERSLMRVVLGFIVLGHGTNLLLLVAGGPPGAVPILGLAEPAAMADPLPQAMALTAIVITFGLTTFLLALAYRSWTFTGHDEVRDDIEDRRLESAEHRRQRERELA</sequence>
<feature type="transmembrane region" description="Helical" evidence="7">
    <location>
        <begin position="6"/>
        <end position="24"/>
    </location>
</feature>
<keyword evidence="9" id="KW-1185">Reference proteome</keyword>
<comment type="caution">
    <text evidence="8">The sequence shown here is derived from an EMBL/GenBank/DDBJ whole genome shotgun (WGS) entry which is preliminary data.</text>
</comment>
<protein>
    <recommendedName>
        <fullName evidence="10">Na(+)/H(+) antiporter subunit C</fullName>
    </recommendedName>
</protein>
<evidence type="ECO:0000256" key="4">
    <source>
        <dbReference type="ARBA" id="ARBA00022692"/>
    </source>
</evidence>
<dbReference type="GO" id="GO:0005886">
    <property type="term" value="C:plasma membrane"/>
    <property type="evidence" value="ECO:0007669"/>
    <property type="project" value="UniProtKB-SubCell"/>
</dbReference>
<reference evidence="8" key="1">
    <citation type="journal article" date="2014" name="Int. J. Syst. Evol. Microbiol.">
        <title>Complete genome sequence of Corynebacterium casei LMG S-19264T (=DSM 44701T), isolated from a smear-ripened cheese.</title>
        <authorList>
            <consortium name="US DOE Joint Genome Institute (JGI-PGF)"/>
            <person name="Walter F."/>
            <person name="Albersmeier A."/>
            <person name="Kalinowski J."/>
            <person name="Ruckert C."/>
        </authorList>
    </citation>
    <scope>NUCLEOTIDE SEQUENCE</scope>
    <source>
        <strain evidence="8">CGMCC 4.5737</strain>
    </source>
</reference>
<dbReference type="EMBL" id="BMMK01000008">
    <property type="protein sequence ID" value="GGM50741.1"/>
    <property type="molecule type" value="Genomic_DNA"/>
</dbReference>
<dbReference type="PANTHER" id="PTHR34583:SF2">
    <property type="entry name" value="ANTIPORTER SUBUNIT MNHC2-RELATED"/>
    <property type="match status" value="1"/>
</dbReference>
<name>A0A8J3FUI1_9PSEU</name>
<dbReference type="InterPro" id="IPR050601">
    <property type="entry name" value="CPA3_antiporter_subunitC"/>
</dbReference>
<comment type="subcellular location">
    <subcellularLocation>
        <location evidence="1">Cell membrane</location>
        <topology evidence="1">Multi-pass membrane protein</topology>
    </subcellularLocation>
</comment>
<evidence type="ECO:0000256" key="3">
    <source>
        <dbReference type="ARBA" id="ARBA00022475"/>
    </source>
</evidence>
<keyword evidence="6 7" id="KW-0472">Membrane</keyword>
<proteinExistence type="inferred from homology"/>
<accession>A0A8J3FUI1</accession>
<keyword evidence="5 7" id="KW-1133">Transmembrane helix</keyword>
<dbReference type="InterPro" id="IPR039428">
    <property type="entry name" value="NUOK/Mnh_C1-like"/>
</dbReference>
<evidence type="ECO:0000256" key="1">
    <source>
        <dbReference type="ARBA" id="ARBA00004651"/>
    </source>
</evidence>
<comment type="similarity">
    <text evidence="2">Belongs to the CPA3 antiporters (TC 2.A.63) subunit C family.</text>
</comment>
<organism evidence="8 9">
    <name type="scientific">Longimycelium tulufanense</name>
    <dbReference type="NCBI Taxonomy" id="907463"/>
    <lineage>
        <taxon>Bacteria</taxon>
        <taxon>Bacillati</taxon>
        <taxon>Actinomycetota</taxon>
        <taxon>Actinomycetes</taxon>
        <taxon>Pseudonocardiales</taxon>
        <taxon>Pseudonocardiaceae</taxon>
        <taxon>Longimycelium</taxon>
    </lineage>
</organism>
<gene>
    <name evidence="8" type="ORF">GCM10012275_21980</name>
</gene>
<evidence type="ECO:0000256" key="7">
    <source>
        <dbReference type="SAM" id="Phobius"/>
    </source>
</evidence>
<dbReference type="PANTHER" id="PTHR34583">
    <property type="entry name" value="ANTIPORTER SUBUNIT MNHC2-RELATED"/>
    <property type="match status" value="1"/>
</dbReference>
<evidence type="ECO:0000313" key="9">
    <source>
        <dbReference type="Proteomes" id="UP000637578"/>
    </source>
</evidence>